<name>A0A4C1SS47_EUMVA</name>
<feature type="transmembrane region" description="Helical" evidence="2">
    <location>
        <begin position="12"/>
        <end position="32"/>
    </location>
</feature>
<dbReference type="AlphaFoldDB" id="A0A4C1SS47"/>
<reference evidence="3 4" key="1">
    <citation type="journal article" date="2019" name="Commun. Biol.">
        <title>The bagworm genome reveals a unique fibroin gene that provides high tensile strength.</title>
        <authorList>
            <person name="Kono N."/>
            <person name="Nakamura H."/>
            <person name="Ohtoshi R."/>
            <person name="Tomita M."/>
            <person name="Numata K."/>
            <person name="Arakawa K."/>
        </authorList>
    </citation>
    <scope>NUCLEOTIDE SEQUENCE [LARGE SCALE GENOMIC DNA]</scope>
</reference>
<feature type="region of interest" description="Disordered" evidence="1">
    <location>
        <begin position="130"/>
        <end position="156"/>
    </location>
</feature>
<keyword evidence="2" id="KW-0812">Transmembrane</keyword>
<keyword evidence="4" id="KW-1185">Reference proteome</keyword>
<keyword evidence="2" id="KW-0472">Membrane</keyword>
<evidence type="ECO:0000256" key="2">
    <source>
        <dbReference type="SAM" id="Phobius"/>
    </source>
</evidence>
<evidence type="ECO:0000313" key="4">
    <source>
        <dbReference type="Proteomes" id="UP000299102"/>
    </source>
</evidence>
<dbReference type="Proteomes" id="UP000299102">
    <property type="component" value="Unassembled WGS sequence"/>
</dbReference>
<protein>
    <submittedName>
        <fullName evidence="3">Uncharacterized protein</fullName>
    </submittedName>
</protein>
<accession>A0A4C1SS47</accession>
<gene>
    <name evidence="3" type="ORF">EVAR_3676_1</name>
</gene>
<keyword evidence="2" id="KW-1133">Transmembrane helix</keyword>
<organism evidence="3 4">
    <name type="scientific">Eumeta variegata</name>
    <name type="common">Bagworm moth</name>
    <name type="synonym">Eumeta japonica</name>
    <dbReference type="NCBI Taxonomy" id="151549"/>
    <lineage>
        <taxon>Eukaryota</taxon>
        <taxon>Metazoa</taxon>
        <taxon>Ecdysozoa</taxon>
        <taxon>Arthropoda</taxon>
        <taxon>Hexapoda</taxon>
        <taxon>Insecta</taxon>
        <taxon>Pterygota</taxon>
        <taxon>Neoptera</taxon>
        <taxon>Endopterygota</taxon>
        <taxon>Lepidoptera</taxon>
        <taxon>Glossata</taxon>
        <taxon>Ditrysia</taxon>
        <taxon>Tineoidea</taxon>
        <taxon>Psychidae</taxon>
        <taxon>Oiketicinae</taxon>
        <taxon>Eumeta</taxon>
    </lineage>
</organism>
<proteinExistence type="predicted"/>
<comment type="caution">
    <text evidence="3">The sequence shown here is derived from an EMBL/GenBank/DDBJ whole genome shotgun (WGS) entry which is preliminary data.</text>
</comment>
<evidence type="ECO:0000313" key="3">
    <source>
        <dbReference type="EMBL" id="GBP04726.1"/>
    </source>
</evidence>
<evidence type="ECO:0000256" key="1">
    <source>
        <dbReference type="SAM" id="MobiDB-lite"/>
    </source>
</evidence>
<dbReference type="EMBL" id="BGZK01000015">
    <property type="protein sequence ID" value="GBP04726.1"/>
    <property type="molecule type" value="Genomic_DNA"/>
</dbReference>
<sequence>METRPAAHSRPRLLLFETFSALASISSPYYYINIIKQTIRFVHTVKSYRESCPSRLAGYRPTRCRVPRQFKSEDLELFDSSLVVAQWLRVSAWNLKLSGLVFTTGEPTDEFLIRTKKHPPLRTSQVTLRRRTGRRHPIGGNDRRSSLAHVEPTWRA</sequence>